<dbReference type="GO" id="GO:0005886">
    <property type="term" value="C:plasma membrane"/>
    <property type="evidence" value="ECO:0007669"/>
    <property type="project" value="UniProtKB-SubCell"/>
</dbReference>
<dbReference type="GO" id="GO:0015031">
    <property type="term" value="P:protein transport"/>
    <property type="evidence" value="ECO:0007669"/>
    <property type="project" value="UniProtKB-KW"/>
</dbReference>
<comment type="similarity">
    <text evidence="2">Belongs to the FliJ family.</text>
</comment>
<protein>
    <recommendedName>
        <fullName evidence="3">Flagellar FliJ protein</fullName>
    </recommendedName>
</protein>
<sequence>MNHGDSLKTVARVVGNEEREMARRMSDCRTKLETDEERLLSLRQYRKQYLKGFHGMEGCCLNPVQLQDYRAFLAKLDQAIAEQHHMVEQSRAAFESLQLQWQKLHGENKALQKLILKRQKSQLLEQSRREQKELDERAGWAHRNNGMS</sequence>
<dbReference type="GO" id="GO:0044781">
    <property type="term" value="P:bacterial-type flagellum organization"/>
    <property type="evidence" value="ECO:0007669"/>
    <property type="project" value="UniProtKB-KW"/>
</dbReference>
<evidence type="ECO:0000256" key="5">
    <source>
        <dbReference type="ARBA" id="ARBA00022475"/>
    </source>
</evidence>
<comment type="subcellular location">
    <subcellularLocation>
        <location evidence="1">Cell membrane</location>
        <topology evidence="1">Peripheral membrane protein</topology>
        <orientation evidence="1">Cytoplasmic side</orientation>
    </subcellularLocation>
</comment>
<dbReference type="InterPro" id="IPR012823">
    <property type="entry name" value="Flagell_FliJ"/>
</dbReference>
<keyword evidence="12" id="KW-0282">Flagellum</keyword>
<evidence type="ECO:0000313" key="13">
    <source>
        <dbReference type="Proteomes" id="UP000031631"/>
    </source>
</evidence>
<dbReference type="GO" id="GO:0009288">
    <property type="term" value="C:bacterial-type flagellum"/>
    <property type="evidence" value="ECO:0007669"/>
    <property type="project" value="InterPro"/>
</dbReference>
<dbReference type="GO" id="GO:0006935">
    <property type="term" value="P:chemotaxis"/>
    <property type="evidence" value="ECO:0007669"/>
    <property type="project" value="UniProtKB-KW"/>
</dbReference>
<keyword evidence="6" id="KW-0145">Chemotaxis</keyword>
<dbReference type="GO" id="GO:0071973">
    <property type="term" value="P:bacterial-type flagellum-dependent cell motility"/>
    <property type="evidence" value="ECO:0007669"/>
    <property type="project" value="InterPro"/>
</dbReference>
<keyword evidence="9" id="KW-0472">Membrane</keyword>
<dbReference type="AlphaFoldDB" id="A0A7U6GIN6"/>
<keyword evidence="5" id="KW-1003">Cell membrane</keyword>
<proteinExistence type="inferred from homology"/>
<dbReference type="Proteomes" id="UP000031631">
    <property type="component" value="Chromosome"/>
</dbReference>
<organism evidence="12 13">
    <name type="scientific">Thiolapillus brandeum</name>
    <dbReference type="NCBI Taxonomy" id="1076588"/>
    <lineage>
        <taxon>Bacteria</taxon>
        <taxon>Pseudomonadati</taxon>
        <taxon>Pseudomonadota</taxon>
        <taxon>Gammaproteobacteria</taxon>
        <taxon>Chromatiales</taxon>
        <taxon>Sedimenticolaceae</taxon>
        <taxon>Thiolapillus</taxon>
    </lineage>
</organism>
<dbReference type="Gene3D" id="1.10.287.1700">
    <property type="match status" value="1"/>
</dbReference>
<dbReference type="KEGG" id="tbn:TBH_C1387"/>
<dbReference type="OrthoDB" id="7063681at2"/>
<dbReference type="InterPro" id="IPR053716">
    <property type="entry name" value="Flag_assembly_chemotaxis_eff"/>
</dbReference>
<evidence type="ECO:0000256" key="6">
    <source>
        <dbReference type="ARBA" id="ARBA00022500"/>
    </source>
</evidence>
<evidence type="ECO:0000256" key="1">
    <source>
        <dbReference type="ARBA" id="ARBA00004413"/>
    </source>
</evidence>
<dbReference type="RefSeq" id="WP_041066974.1">
    <property type="nucleotide sequence ID" value="NZ_AP012273.1"/>
</dbReference>
<reference evidence="12 13" key="1">
    <citation type="journal article" date="2014" name="PLoS ONE">
        <title>Physiological and genomic features of a novel sulfur-oxidizing gammaproteobacterium belonging to a previously uncultivated symbiotic lineage isolated from a hydrothermal vent.</title>
        <authorList>
            <person name="Nunoura T."/>
            <person name="Takaki Y."/>
            <person name="Kazama H."/>
            <person name="Kakuta J."/>
            <person name="Shimamura S."/>
            <person name="Makita H."/>
            <person name="Hirai M."/>
            <person name="Miyazaki M."/>
            <person name="Takai K."/>
        </authorList>
    </citation>
    <scope>NUCLEOTIDE SEQUENCE [LARGE SCALE GENOMIC DNA]</scope>
    <source>
        <strain evidence="12 13">Hiromi1</strain>
    </source>
</reference>
<feature type="region of interest" description="Disordered" evidence="11">
    <location>
        <begin position="127"/>
        <end position="148"/>
    </location>
</feature>
<dbReference type="PANTHER" id="PTHR38786:SF1">
    <property type="entry name" value="FLAGELLAR FLIJ PROTEIN"/>
    <property type="match status" value="1"/>
</dbReference>
<evidence type="ECO:0000313" key="12">
    <source>
        <dbReference type="EMBL" id="BAO44310.1"/>
    </source>
</evidence>
<name>A0A7U6GIN6_9GAMM</name>
<dbReference type="Pfam" id="PF02050">
    <property type="entry name" value="FliJ"/>
    <property type="match status" value="1"/>
</dbReference>
<keyword evidence="13" id="KW-1185">Reference proteome</keyword>
<accession>A0A7U6GIN6</accession>
<evidence type="ECO:0000256" key="3">
    <source>
        <dbReference type="ARBA" id="ARBA00020392"/>
    </source>
</evidence>
<dbReference type="NCBIfam" id="TIGR02473">
    <property type="entry name" value="flagell_FliJ"/>
    <property type="match status" value="1"/>
</dbReference>
<dbReference type="InterPro" id="IPR052570">
    <property type="entry name" value="FliJ"/>
</dbReference>
<dbReference type="PANTHER" id="PTHR38786">
    <property type="entry name" value="FLAGELLAR FLIJ PROTEIN"/>
    <property type="match status" value="1"/>
</dbReference>
<evidence type="ECO:0000256" key="8">
    <source>
        <dbReference type="ARBA" id="ARBA00022927"/>
    </source>
</evidence>
<keyword evidence="7" id="KW-1005">Bacterial flagellum biogenesis</keyword>
<keyword evidence="10" id="KW-1006">Bacterial flagellum protein export</keyword>
<evidence type="ECO:0000256" key="2">
    <source>
        <dbReference type="ARBA" id="ARBA00010004"/>
    </source>
</evidence>
<evidence type="ECO:0000256" key="4">
    <source>
        <dbReference type="ARBA" id="ARBA00022448"/>
    </source>
</evidence>
<evidence type="ECO:0000256" key="11">
    <source>
        <dbReference type="SAM" id="MobiDB-lite"/>
    </source>
</evidence>
<evidence type="ECO:0000256" key="10">
    <source>
        <dbReference type="ARBA" id="ARBA00023225"/>
    </source>
</evidence>
<keyword evidence="8" id="KW-0653">Protein transport</keyword>
<dbReference type="EMBL" id="AP012273">
    <property type="protein sequence ID" value="BAO44310.1"/>
    <property type="molecule type" value="Genomic_DNA"/>
</dbReference>
<evidence type="ECO:0000256" key="9">
    <source>
        <dbReference type="ARBA" id="ARBA00023136"/>
    </source>
</evidence>
<feature type="compositionally biased region" description="Basic and acidic residues" evidence="11">
    <location>
        <begin position="127"/>
        <end position="139"/>
    </location>
</feature>
<keyword evidence="4" id="KW-0813">Transport</keyword>
<keyword evidence="12" id="KW-0966">Cell projection</keyword>
<evidence type="ECO:0000256" key="7">
    <source>
        <dbReference type="ARBA" id="ARBA00022795"/>
    </source>
</evidence>
<gene>
    <name evidence="12" type="ORF">TBH_C1387</name>
</gene>
<keyword evidence="12" id="KW-0969">Cilium</keyword>